<dbReference type="PANTHER" id="PTHR12378:SF48">
    <property type="entry name" value="PUTATIVE THIOL PEPTIDASE FAMILY PROTEIN-RELATED"/>
    <property type="match status" value="1"/>
</dbReference>
<name>A0AAV0GVY5_9ROSI</name>
<proteinExistence type="inferred from homology"/>
<protein>
    <recommendedName>
        <fullName evidence="4">PPPDE domain-containing protein</fullName>
    </recommendedName>
</protein>
<dbReference type="Proteomes" id="UP001154282">
    <property type="component" value="Unassembled WGS sequence"/>
</dbReference>
<dbReference type="GO" id="GO:0101005">
    <property type="term" value="F:deubiquitinase activity"/>
    <property type="evidence" value="ECO:0007669"/>
    <property type="project" value="TreeGrafter"/>
</dbReference>
<dbReference type="PROSITE" id="PS51858">
    <property type="entry name" value="PPPDE"/>
    <property type="match status" value="1"/>
</dbReference>
<accession>A0AAV0GVY5</accession>
<keyword evidence="2" id="KW-0645">Protease</keyword>
<dbReference type="EMBL" id="CAMGYJ010000002">
    <property type="protein sequence ID" value="CAI0377220.1"/>
    <property type="molecule type" value="Genomic_DNA"/>
</dbReference>
<reference evidence="5" key="1">
    <citation type="submission" date="2022-08" db="EMBL/GenBank/DDBJ databases">
        <authorList>
            <person name="Gutierrez-Valencia J."/>
        </authorList>
    </citation>
    <scope>NUCLEOTIDE SEQUENCE</scope>
</reference>
<evidence type="ECO:0000256" key="2">
    <source>
        <dbReference type="ARBA" id="ARBA00022670"/>
    </source>
</evidence>
<dbReference type="GO" id="GO:0006508">
    <property type="term" value="P:proteolysis"/>
    <property type="evidence" value="ECO:0007669"/>
    <property type="project" value="UniProtKB-KW"/>
</dbReference>
<dbReference type="SMART" id="SM01179">
    <property type="entry name" value="DUF862"/>
    <property type="match status" value="1"/>
</dbReference>
<comment type="similarity">
    <text evidence="1">Belongs to the DeSI family.</text>
</comment>
<organism evidence="5 6">
    <name type="scientific">Linum tenue</name>
    <dbReference type="NCBI Taxonomy" id="586396"/>
    <lineage>
        <taxon>Eukaryota</taxon>
        <taxon>Viridiplantae</taxon>
        <taxon>Streptophyta</taxon>
        <taxon>Embryophyta</taxon>
        <taxon>Tracheophyta</taxon>
        <taxon>Spermatophyta</taxon>
        <taxon>Magnoliopsida</taxon>
        <taxon>eudicotyledons</taxon>
        <taxon>Gunneridae</taxon>
        <taxon>Pentapetalae</taxon>
        <taxon>rosids</taxon>
        <taxon>fabids</taxon>
        <taxon>Malpighiales</taxon>
        <taxon>Linaceae</taxon>
        <taxon>Linum</taxon>
    </lineage>
</organism>
<dbReference type="GO" id="GO:0016579">
    <property type="term" value="P:protein deubiquitination"/>
    <property type="evidence" value="ECO:0007669"/>
    <property type="project" value="TreeGrafter"/>
</dbReference>
<evidence type="ECO:0000256" key="3">
    <source>
        <dbReference type="ARBA" id="ARBA00022801"/>
    </source>
</evidence>
<dbReference type="Gene3D" id="3.90.1720.30">
    <property type="entry name" value="PPPDE domains"/>
    <property type="match status" value="1"/>
</dbReference>
<evidence type="ECO:0000313" key="5">
    <source>
        <dbReference type="EMBL" id="CAI0377220.1"/>
    </source>
</evidence>
<keyword evidence="3" id="KW-0378">Hydrolase</keyword>
<feature type="domain" description="PPPDE" evidence="4">
    <location>
        <begin position="44"/>
        <end position="181"/>
    </location>
</feature>
<evidence type="ECO:0000259" key="4">
    <source>
        <dbReference type="PROSITE" id="PS51858"/>
    </source>
</evidence>
<dbReference type="PANTHER" id="PTHR12378">
    <property type="entry name" value="DESUMOYLATING ISOPEPTIDASE"/>
    <property type="match status" value="1"/>
</dbReference>
<dbReference type="InterPro" id="IPR042266">
    <property type="entry name" value="PPPDE_sf"/>
</dbReference>
<dbReference type="AlphaFoldDB" id="A0AAV0GVY5"/>
<evidence type="ECO:0000256" key="1">
    <source>
        <dbReference type="ARBA" id="ARBA00008140"/>
    </source>
</evidence>
<gene>
    <name evidence="5" type="ORF">LITE_LOCUS1387</name>
</gene>
<comment type="caution">
    <text evidence="5">The sequence shown here is derived from an EMBL/GenBank/DDBJ whole genome shotgun (WGS) entry which is preliminary data.</text>
</comment>
<evidence type="ECO:0000313" key="6">
    <source>
        <dbReference type="Proteomes" id="UP001154282"/>
    </source>
</evidence>
<keyword evidence="6" id="KW-1185">Reference proteome</keyword>
<dbReference type="Pfam" id="PF05903">
    <property type="entry name" value="Peptidase_C97"/>
    <property type="match status" value="1"/>
</dbReference>
<sequence>MVSGGSQNGSRWQTIVPSPFKTKLANRFCIFPKVKCTGYGPGDTPVYLNVYDLTTANGYIYWAGFGIFHSGVEVHGVEYAFGAHDFSTTGVYDVEPRNCPGFIFRRSIFMGTTSLNAKEFREFMEVQSADYNGDTYHLIFKNCNHFTQNVCYKLTGNSIPKWVNRLARIGSMCNCVLPETLQQDTRVRDESSCHQEECYSEKKRLRSAFSALSSISISQMDISVPKLFRHSQYNQPWEFRRSREKRVTEAGSK</sequence>
<dbReference type="InterPro" id="IPR008580">
    <property type="entry name" value="PPPDE_dom"/>
</dbReference>